<dbReference type="EMBL" id="BJYR01000023">
    <property type="protein sequence ID" value="GEO01575.1"/>
    <property type="molecule type" value="Genomic_DNA"/>
</dbReference>
<accession>A0A512APE5</accession>
<keyword evidence="2" id="KW-1185">Reference proteome</keyword>
<dbReference type="SUPFAM" id="SSF53474">
    <property type="entry name" value="alpha/beta-Hydrolases"/>
    <property type="match status" value="1"/>
</dbReference>
<dbReference type="Proteomes" id="UP000321464">
    <property type="component" value="Unassembled WGS sequence"/>
</dbReference>
<gene>
    <name evidence="1" type="ORF">NSE01_34070</name>
</gene>
<reference evidence="1 2" key="1">
    <citation type="submission" date="2019-07" db="EMBL/GenBank/DDBJ databases">
        <title>Whole genome shotgun sequence of Novosphingobium sediminis NBRC 106119.</title>
        <authorList>
            <person name="Hosoyama A."/>
            <person name="Uohara A."/>
            <person name="Ohji S."/>
            <person name="Ichikawa N."/>
        </authorList>
    </citation>
    <scope>NUCLEOTIDE SEQUENCE [LARGE SCALE GENOMIC DNA]</scope>
    <source>
        <strain evidence="1 2">NBRC 106119</strain>
    </source>
</reference>
<protein>
    <recommendedName>
        <fullName evidence="3">Alpha/beta hydrolase</fullName>
    </recommendedName>
</protein>
<evidence type="ECO:0000313" key="1">
    <source>
        <dbReference type="EMBL" id="GEO01575.1"/>
    </source>
</evidence>
<proteinExistence type="predicted"/>
<evidence type="ECO:0008006" key="3">
    <source>
        <dbReference type="Google" id="ProtNLM"/>
    </source>
</evidence>
<evidence type="ECO:0000313" key="2">
    <source>
        <dbReference type="Proteomes" id="UP000321464"/>
    </source>
</evidence>
<name>A0A512APE5_9SPHN</name>
<comment type="caution">
    <text evidence="1">The sequence shown here is derived from an EMBL/GenBank/DDBJ whole genome shotgun (WGS) entry which is preliminary data.</text>
</comment>
<dbReference type="RefSeq" id="WP_147160880.1">
    <property type="nucleotide sequence ID" value="NZ_BJYR01000023.1"/>
</dbReference>
<dbReference type="InterPro" id="IPR029058">
    <property type="entry name" value="AB_hydrolase_fold"/>
</dbReference>
<dbReference type="OrthoDB" id="280053at2"/>
<sequence length="459" mass="47412">MEALANLPFIRLSTDKAGVLEAGSALSLPAGTTDLIVMSHGWRNDTDDALTLYSTLIGNVKQAAGATFAANNRSWAVAGVFWPAYRFEPDLSIRAQPQTGAPAPTGGALAIGDNDLPEHDLRTYAEEFAELLDCDTDAFAAAALKGANGGKSANDFFKLLRSNLTPDPKLKGEHKRLLTARGSEFLSDLKSAATAPTQFDTLEPAAGAGEAAGFTDIIRQVQRVFTGGRAAVATALNYATYYEMKARAGVIGKALAPVVEQAAGNGVRVHLIGHSFGARLVTSLANELASLKPASMSLLQGAFSHNALGIKSNQPGGAATDGLFRKVIAGKRVSGPFLVTHTRRDTAVGFAYPAASALSGTTAANFIEAAQAYLGGPTDPYGGIGANGALSLKPGEDVAHVAVLRNGKPLLAPRGNPGAAAAPVLSRGLVNNVLADAIISEHWDVKNPNVAALVWAAIG</sequence>
<dbReference type="AlphaFoldDB" id="A0A512APE5"/>
<organism evidence="1 2">
    <name type="scientific">Novosphingobium sediminis</name>
    <dbReference type="NCBI Taxonomy" id="707214"/>
    <lineage>
        <taxon>Bacteria</taxon>
        <taxon>Pseudomonadati</taxon>
        <taxon>Pseudomonadota</taxon>
        <taxon>Alphaproteobacteria</taxon>
        <taxon>Sphingomonadales</taxon>
        <taxon>Sphingomonadaceae</taxon>
        <taxon>Novosphingobium</taxon>
    </lineage>
</organism>